<dbReference type="Proteomes" id="UP001341840">
    <property type="component" value="Unassembled WGS sequence"/>
</dbReference>
<sequence>MKHTLTLREPRGILQTDFFSTAPSSWLIKIRAWLSLHHIRYGYFSLTSLLEEMSTSNVVKAEPDSEELGAVGKRSVWRMPRGSRRVRNLAIYLRLKVFLCNQGKRKVFGPNRTQVLRALEAMKHTLTLRESRGILQSDLFPTAPISCEINHLLFFRGLLTLELGSAFTTLDVDIFL</sequence>
<organism evidence="1 2">
    <name type="scientific">Stylosanthes scabra</name>
    <dbReference type="NCBI Taxonomy" id="79078"/>
    <lineage>
        <taxon>Eukaryota</taxon>
        <taxon>Viridiplantae</taxon>
        <taxon>Streptophyta</taxon>
        <taxon>Embryophyta</taxon>
        <taxon>Tracheophyta</taxon>
        <taxon>Spermatophyta</taxon>
        <taxon>Magnoliopsida</taxon>
        <taxon>eudicotyledons</taxon>
        <taxon>Gunneridae</taxon>
        <taxon>Pentapetalae</taxon>
        <taxon>rosids</taxon>
        <taxon>fabids</taxon>
        <taxon>Fabales</taxon>
        <taxon>Fabaceae</taxon>
        <taxon>Papilionoideae</taxon>
        <taxon>50 kb inversion clade</taxon>
        <taxon>dalbergioids sensu lato</taxon>
        <taxon>Dalbergieae</taxon>
        <taxon>Pterocarpus clade</taxon>
        <taxon>Stylosanthes</taxon>
    </lineage>
</organism>
<gene>
    <name evidence="1" type="ORF">PIB30_010174</name>
</gene>
<accession>A0ABU6Q5G2</accession>
<keyword evidence="2" id="KW-1185">Reference proteome</keyword>
<evidence type="ECO:0000313" key="2">
    <source>
        <dbReference type="Proteomes" id="UP001341840"/>
    </source>
</evidence>
<evidence type="ECO:0000313" key="1">
    <source>
        <dbReference type="EMBL" id="MED6107039.1"/>
    </source>
</evidence>
<proteinExistence type="predicted"/>
<comment type="caution">
    <text evidence="1">The sequence shown here is derived from an EMBL/GenBank/DDBJ whole genome shotgun (WGS) entry which is preliminary data.</text>
</comment>
<protein>
    <submittedName>
        <fullName evidence="1">Uncharacterized protein</fullName>
    </submittedName>
</protein>
<name>A0ABU6Q5G2_9FABA</name>
<reference evidence="1 2" key="1">
    <citation type="journal article" date="2023" name="Plants (Basel)">
        <title>Bridging the Gap: Combining Genomics and Transcriptomics Approaches to Understand Stylosanthes scabra, an Orphan Legume from the Brazilian Caatinga.</title>
        <authorList>
            <person name="Ferreira-Neto J.R.C."/>
            <person name="da Silva M.D."/>
            <person name="Binneck E."/>
            <person name="de Melo N.F."/>
            <person name="da Silva R.H."/>
            <person name="de Melo A.L.T.M."/>
            <person name="Pandolfi V."/>
            <person name="Bustamante F.O."/>
            <person name="Brasileiro-Vidal A.C."/>
            <person name="Benko-Iseppon A.M."/>
        </authorList>
    </citation>
    <scope>NUCLEOTIDE SEQUENCE [LARGE SCALE GENOMIC DNA]</scope>
    <source>
        <tissue evidence="1">Leaves</tissue>
    </source>
</reference>
<dbReference type="EMBL" id="JASCZI010000024">
    <property type="protein sequence ID" value="MED6107039.1"/>
    <property type="molecule type" value="Genomic_DNA"/>
</dbReference>